<sequence>MVIRASTTLYYNGQFWCILFEMEDDSGRYVSQEVLGAEPGSAELINWIHKNGSALIEKAVCSSPIHSDIEQYSYKKINPKRAARIAAKEARVAKLSTASQEALARQRDDLKKTASANKKREKDEHEKYVRSVRRAKAKEKHKGH</sequence>
<gene>
    <name evidence="2" type="ORF">HMPREF0682_0273</name>
</gene>
<dbReference type="Proteomes" id="UP000017052">
    <property type="component" value="Unassembled WGS sequence"/>
</dbReference>
<evidence type="ECO:0000313" key="2">
    <source>
        <dbReference type="EMBL" id="ERK52499.1"/>
    </source>
</evidence>
<keyword evidence="3" id="KW-1185">Reference proteome</keyword>
<dbReference type="OrthoDB" id="4570726at2"/>
<dbReference type="GeneID" id="95360653"/>
<protein>
    <submittedName>
        <fullName evidence="2">PF11208 family protein</fullName>
    </submittedName>
</protein>
<dbReference type="PIRSF" id="PIRSF021328">
    <property type="entry name" value="UCP021328"/>
    <property type="match status" value="1"/>
</dbReference>
<dbReference type="InterPro" id="IPR016787">
    <property type="entry name" value="UCP021328"/>
</dbReference>
<proteinExistence type="predicted"/>
<dbReference type="Pfam" id="PF11208">
    <property type="entry name" value="DUF2992"/>
    <property type="match status" value="1"/>
</dbReference>
<dbReference type="RefSeq" id="WP_021798319.1">
    <property type="nucleotide sequence ID" value="NZ_ACVN02000255.1"/>
</dbReference>
<feature type="compositionally biased region" description="Basic residues" evidence="1">
    <location>
        <begin position="130"/>
        <end position="144"/>
    </location>
</feature>
<organism evidence="2 3">
    <name type="scientific">Propionibacterium acidifaciens F0233</name>
    <dbReference type="NCBI Taxonomy" id="553198"/>
    <lineage>
        <taxon>Bacteria</taxon>
        <taxon>Bacillati</taxon>
        <taxon>Actinomycetota</taxon>
        <taxon>Actinomycetes</taxon>
        <taxon>Propionibacteriales</taxon>
        <taxon>Propionibacteriaceae</taxon>
        <taxon>Propionibacterium</taxon>
    </lineage>
</organism>
<feature type="region of interest" description="Disordered" evidence="1">
    <location>
        <begin position="97"/>
        <end position="144"/>
    </location>
</feature>
<reference evidence="2" key="1">
    <citation type="submission" date="2013-08" db="EMBL/GenBank/DDBJ databases">
        <authorList>
            <person name="Durkin A.S."/>
            <person name="Haft D.R."/>
            <person name="McCorrison J."/>
            <person name="Torralba M."/>
            <person name="Gillis M."/>
            <person name="Haft D.H."/>
            <person name="Methe B."/>
            <person name="Sutton G."/>
            <person name="Nelson K.E."/>
        </authorList>
    </citation>
    <scope>NUCLEOTIDE SEQUENCE [LARGE SCALE GENOMIC DNA]</scope>
    <source>
        <strain evidence="2">F0233</strain>
    </source>
</reference>
<accession>U2Q8W0</accession>
<dbReference type="AlphaFoldDB" id="U2Q8W0"/>
<comment type="caution">
    <text evidence="2">The sequence shown here is derived from an EMBL/GenBank/DDBJ whole genome shotgun (WGS) entry which is preliminary data.</text>
</comment>
<dbReference type="EMBL" id="ACVN02000255">
    <property type="protein sequence ID" value="ERK52499.1"/>
    <property type="molecule type" value="Genomic_DNA"/>
</dbReference>
<evidence type="ECO:0000256" key="1">
    <source>
        <dbReference type="SAM" id="MobiDB-lite"/>
    </source>
</evidence>
<name>U2Q8W0_9ACTN</name>
<feature type="compositionally biased region" description="Basic and acidic residues" evidence="1">
    <location>
        <begin position="104"/>
        <end position="129"/>
    </location>
</feature>
<evidence type="ECO:0000313" key="3">
    <source>
        <dbReference type="Proteomes" id="UP000017052"/>
    </source>
</evidence>